<dbReference type="EMBL" id="VYZN01000026">
    <property type="protein sequence ID" value="KAE9535187.1"/>
    <property type="molecule type" value="Genomic_DNA"/>
</dbReference>
<feature type="transmembrane region" description="Helical" evidence="1">
    <location>
        <begin position="357"/>
        <end position="379"/>
    </location>
</feature>
<gene>
    <name evidence="2" type="ORF">AGLY_007920</name>
</gene>
<evidence type="ECO:0000256" key="1">
    <source>
        <dbReference type="SAM" id="Phobius"/>
    </source>
</evidence>
<organism evidence="2 3">
    <name type="scientific">Aphis glycines</name>
    <name type="common">Soybean aphid</name>
    <dbReference type="NCBI Taxonomy" id="307491"/>
    <lineage>
        <taxon>Eukaryota</taxon>
        <taxon>Metazoa</taxon>
        <taxon>Ecdysozoa</taxon>
        <taxon>Arthropoda</taxon>
        <taxon>Hexapoda</taxon>
        <taxon>Insecta</taxon>
        <taxon>Pterygota</taxon>
        <taxon>Neoptera</taxon>
        <taxon>Paraneoptera</taxon>
        <taxon>Hemiptera</taxon>
        <taxon>Sternorrhyncha</taxon>
        <taxon>Aphidomorpha</taxon>
        <taxon>Aphidoidea</taxon>
        <taxon>Aphididae</taxon>
        <taxon>Aphidini</taxon>
        <taxon>Aphis</taxon>
        <taxon>Aphis</taxon>
    </lineage>
</organism>
<protein>
    <submittedName>
        <fullName evidence="2">Uncharacterized protein</fullName>
    </submittedName>
</protein>
<accession>A0A6G0TLP5</accession>
<reference evidence="2 3" key="1">
    <citation type="submission" date="2019-08" db="EMBL/GenBank/DDBJ databases">
        <title>The genome of the soybean aphid Biotype 1, its phylome, world population structure and adaptation to the North American continent.</title>
        <authorList>
            <person name="Giordano R."/>
            <person name="Donthu R.K."/>
            <person name="Hernandez A.G."/>
            <person name="Wright C.L."/>
            <person name="Zimin A.V."/>
        </authorList>
    </citation>
    <scope>NUCLEOTIDE SEQUENCE [LARGE SCALE GENOMIC DNA]</scope>
    <source>
        <tissue evidence="2">Whole aphids</tissue>
    </source>
</reference>
<name>A0A6G0TLP5_APHGL</name>
<evidence type="ECO:0000313" key="2">
    <source>
        <dbReference type="EMBL" id="KAE9535187.1"/>
    </source>
</evidence>
<keyword evidence="1" id="KW-1133">Transmembrane helix</keyword>
<keyword evidence="3" id="KW-1185">Reference proteome</keyword>
<evidence type="ECO:0000313" key="3">
    <source>
        <dbReference type="Proteomes" id="UP000475862"/>
    </source>
</evidence>
<dbReference type="AlphaFoldDB" id="A0A6G0TLP5"/>
<keyword evidence="1" id="KW-0472">Membrane</keyword>
<dbReference type="Proteomes" id="UP000475862">
    <property type="component" value="Unassembled WGS sequence"/>
</dbReference>
<proteinExistence type="predicted"/>
<comment type="caution">
    <text evidence="2">The sequence shown here is derived from an EMBL/GenBank/DDBJ whole genome shotgun (WGS) entry which is preliminary data.</text>
</comment>
<keyword evidence="1" id="KW-0812">Transmembrane</keyword>
<sequence length="400" mass="47071">MPSTFLLYCKIETPEWLYRTGIHNYKSGQIFNQLYNIDEMLTNIDSHTYLKTYILTINSIELKTDKLKYQSKTCTQFLDKQTNNLTKILTNSSARYHTFYYEHINGFKWNSRRGRLELYDKKTNKKLFIFTCIKQHKNTRIIKNQSFHFSIILNFSMEITYYLCNISLKTYLLRLILYYLLSIIRINFNIVFSFNIICMVQFKVLKNNFKPYVYNYNNSLKIYYYTQSYKNNIVYLQIPNLCSLHAFGLNKIYTTMILLNLCHWSPLTRQWIILTLLAVNSICPVSKSHIFNGFSFPPVANLSNVRTCLIHDKCDPVVTFFKTVLVSLIGLTTTVPLSTPVTKTLIIKHKLLRRDKFYCVVSYQLLFVAYASVIVNHVLEVVSKRPVNSESNGGYYFLPP</sequence>
<feature type="transmembrane region" description="Helical" evidence="1">
    <location>
        <begin position="175"/>
        <end position="200"/>
    </location>
</feature>